<organism evidence="1 2">
    <name type="scientific">Flavobacterium branchiarum</name>
    <dbReference type="NCBI Taxonomy" id="1114870"/>
    <lineage>
        <taxon>Bacteria</taxon>
        <taxon>Pseudomonadati</taxon>
        <taxon>Bacteroidota</taxon>
        <taxon>Flavobacteriia</taxon>
        <taxon>Flavobacteriales</taxon>
        <taxon>Flavobacteriaceae</taxon>
        <taxon>Flavobacterium</taxon>
    </lineage>
</organism>
<name>A0ABV5FPJ6_9FLAO</name>
<sequence length="57" mass="6466">MKKIEINLEELSNLELEEITGGGFFYDMGVAAHEAWNSVNDFFNSHPNLKSHSRQGI</sequence>
<dbReference type="EMBL" id="JBHMEX010000052">
    <property type="protein sequence ID" value="MFB9065447.1"/>
    <property type="molecule type" value="Genomic_DNA"/>
</dbReference>
<keyword evidence="2" id="KW-1185">Reference proteome</keyword>
<evidence type="ECO:0000313" key="2">
    <source>
        <dbReference type="Proteomes" id="UP001589589"/>
    </source>
</evidence>
<proteinExistence type="predicted"/>
<protein>
    <recommendedName>
        <fullName evidence="3">Bacteriocin</fullName>
    </recommendedName>
</protein>
<dbReference type="Proteomes" id="UP001589589">
    <property type="component" value="Unassembled WGS sequence"/>
</dbReference>
<evidence type="ECO:0000313" key="1">
    <source>
        <dbReference type="EMBL" id="MFB9065447.1"/>
    </source>
</evidence>
<comment type="caution">
    <text evidence="1">The sequence shown here is derived from an EMBL/GenBank/DDBJ whole genome shotgun (WGS) entry which is preliminary data.</text>
</comment>
<gene>
    <name evidence="1" type="ORF">ACFFUQ_15605</name>
</gene>
<dbReference type="RefSeq" id="WP_290267760.1">
    <property type="nucleotide sequence ID" value="NZ_JAUFQQ010000005.1"/>
</dbReference>
<evidence type="ECO:0008006" key="3">
    <source>
        <dbReference type="Google" id="ProtNLM"/>
    </source>
</evidence>
<reference evidence="1 2" key="1">
    <citation type="submission" date="2024-09" db="EMBL/GenBank/DDBJ databases">
        <authorList>
            <person name="Sun Q."/>
            <person name="Mori K."/>
        </authorList>
    </citation>
    <scope>NUCLEOTIDE SEQUENCE [LARGE SCALE GENOMIC DNA]</scope>
    <source>
        <strain evidence="1 2">CECT 7908</strain>
    </source>
</reference>
<accession>A0ABV5FPJ6</accession>